<feature type="domain" description="CRAL-TRIO" evidence="2">
    <location>
        <begin position="365"/>
        <end position="516"/>
    </location>
</feature>
<comment type="caution">
    <text evidence="3">The sequence shown here is derived from an EMBL/GenBank/DDBJ whole genome shotgun (WGS) entry which is preliminary data.</text>
</comment>
<feature type="compositionally biased region" description="Basic and acidic residues" evidence="1">
    <location>
        <begin position="296"/>
        <end position="309"/>
    </location>
</feature>
<dbReference type="SMART" id="SM00516">
    <property type="entry name" value="SEC14"/>
    <property type="match status" value="1"/>
</dbReference>
<feature type="region of interest" description="Disordered" evidence="1">
    <location>
        <begin position="1"/>
        <end position="32"/>
    </location>
</feature>
<dbReference type="InterPro" id="IPR001251">
    <property type="entry name" value="CRAL-TRIO_dom"/>
</dbReference>
<keyword evidence="4" id="KW-1185">Reference proteome</keyword>
<organism evidence="3 4">
    <name type="scientific">Cucurbita argyrosperma subsp. sororia</name>
    <dbReference type="NCBI Taxonomy" id="37648"/>
    <lineage>
        <taxon>Eukaryota</taxon>
        <taxon>Viridiplantae</taxon>
        <taxon>Streptophyta</taxon>
        <taxon>Embryophyta</taxon>
        <taxon>Tracheophyta</taxon>
        <taxon>Spermatophyta</taxon>
        <taxon>Magnoliopsida</taxon>
        <taxon>eudicotyledons</taxon>
        <taxon>Gunneridae</taxon>
        <taxon>Pentapetalae</taxon>
        <taxon>rosids</taxon>
        <taxon>fabids</taxon>
        <taxon>Cucurbitales</taxon>
        <taxon>Cucurbitaceae</taxon>
        <taxon>Cucurbiteae</taxon>
        <taxon>Cucurbita</taxon>
    </lineage>
</organism>
<dbReference type="AlphaFoldDB" id="A0AAV6MFJ6"/>
<feature type="non-terminal residue" evidence="3">
    <location>
        <position position="1"/>
    </location>
</feature>
<dbReference type="InterPro" id="IPR002109">
    <property type="entry name" value="Glutaredoxin"/>
</dbReference>
<dbReference type="Pfam" id="PF13716">
    <property type="entry name" value="CRAL_TRIO_2"/>
    <property type="match status" value="1"/>
</dbReference>
<dbReference type="PROSITE" id="PS51354">
    <property type="entry name" value="GLUTAREDOXIN_2"/>
    <property type="match status" value="1"/>
</dbReference>
<gene>
    <name evidence="3" type="ORF">SDJN03_20901</name>
</gene>
<accession>A0AAV6MFJ6</accession>
<evidence type="ECO:0000259" key="2">
    <source>
        <dbReference type="SMART" id="SM00516"/>
    </source>
</evidence>
<dbReference type="PANTHER" id="PTHR48411">
    <property type="entry name" value="OS01G0948300 PROTEIN"/>
    <property type="match status" value="1"/>
</dbReference>
<proteinExistence type="predicted"/>
<dbReference type="Proteomes" id="UP000685013">
    <property type="component" value="Chromosome 14"/>
</dbReference>
<dbReference type="Pfam" id="PF00462">
    <property type="entry name" value="Glutaredoxin"/>
    <property type="match status" value="1"/>
</dbReference>
<feature type="region of interest" description="Disordered" evidence="1">
    <location>
        <begin position="73"/>
        <end position="94"/>
    </location>
</feature>
<evidence type="ECO:0000256" key="1">
    <source>
        <dbReference type="SAM" id="MobiDB-lite"/>
    </source>
</evidence>
<name>A0AAV6MFJ6_9ROSI</name>
<feature type="region of interest" description="Disordered" evidence="1">
    <location>
        <begin position="291"/>
        <end position="313"/>
    </location>
</feature>
<sequence>MGCSASRPITFPSADAETASPSSPPLPRAFSLPTQLIHHPPIKHGDTHHLVTLTSTTYGSLLLIDRPNPNAFKFPAPEHADHSQSPTAADSDHAFSPDSVINTWELMDGLDDPIPNPNLAIQKPPFKTVGSEDFDAPSSLVKPLWQHLSEEALLAKLDPNVVLSYRRALSSRQLASNGYQKIAKSVDSSPICSSFPGGEDKVVIYFTSLRGIRKTYEDCCWIRTIFRGFRVPVDERDISMDSSYRKELQSAIGGKKLSLPQVFIRGNHIGGAEEIKTAKRVRGIGKAFSGISSSGARDESGESEKRIEADMGSTPNDFSVIILPSECGIDSRPLLADKGKDKESEEAENWHDCVQNLSSDEDFSDLDLLQFVRLEGSDKAGNRILRVVGKYYPAVVVSGERLKKYILHKFQNELSEGPFCVVYFHTTAQKDDNCPGLTILRWIYEELPSDYKDRLQTLYFVHPGLRSRLVLATLGRFFLSGSLYWKIKYVSRLQYLSDDIKKGEVEIPDFVKSHDEVLEHRPLTDYGIEPDSLNVTGAPYSAHSFGRYEERWTSRQYMM</sequence>
<dbReference type="PANTHER" id="PTHR48411:SF1">
    <property type="entry name" value="OS01G0948300 PROTEIN"/>
    <property type="match status" value="1"/>
</dbReference>
<evidence type="ECO:0000313" key="4">
    <source>
        <dbReference type="Proteomes" id="UP000685013"/>
    </source>
</evidence>
<evidence type="ECO:0000313" key="3">
    <source>
        <dbReference type="EMBL" id="KAG6580899.1"/>
    </source>
</evidence>
<dbReference type="EMBL" id="JAGKQH010000014">
    <property type="protein sequence ID" value="KAG6580899.1"/>
    <property type="molecule type" value="Genomic_DNA"/>
</dbReference>
<protein>
    <recommendedName>
        <fullName evidence="2">CRAL-TRIO domain-containing protein</fullName>
    </recommendedName>
</protein>
<reference evidence="3 4" key="1">
    <citation type="journal article" date="2021" name="Hortic Res">
        <title>The domestication of Cucurbita argyrosperma as revealed by the genome of its wild relative.</title>
        <authorList>
            <person name="Barrera-Redondo J."/>
            <person name="Sanchez-de la Vega G."/>
            <person name="Aguirre-Liguori J.A."/>
            <person name="Castellanos-Morales G."/>
            <person name="Gutierrez-Guerrero Y.T."/>
            <person name="Aguirre-Dugua X."/>
            <person name="Aguirre-Planter E."/>
            <person name="Tenaillon M.I."/>
            <person name="Lira-Saade R."/>
            <person name="Eguiarte L.E."/>
        </authorList>
    </citation>
    <scope>NUCLEOTIDE SEQUENCE [LARGE SCALE GENOMIC DNA]</scope>
    <source>
        <strain evidence="3">JBR-2021</strain>
    </source>
</reference>